<evidence type="ECO:0000256" key="9">
    <source>
        <dbReference type="ARBA" id="ARBA00023136"/>
    </source>
</evidence>
<dbReference type="Pfam" id="PF03934">
    <property type="entry name" value="T2SSK"/>
    <property type="match status" value="1"/>
</dbReference>
<dbReference type="InterPro" id="IPR038072">
    <property type="entry name" value="GspK_central_sf"/>
</dbReference>
<dbReference type="InterPro" id="IPR049031">
    <property type="entry name" value="T2SSK_SAM-like_1st"/>
</dbReference>
<evidence type="ECO:0000256" key="8">
    <source>
        <dbReference type="ARBA" id="ARBA00022989"/>
    </source>
</evidence>
<accession>A0A0A0HEU6</accession>
<feature type="domain" description="T2SS protein K second SAM-like" evidence="12">
    <location>
        <begin position="203"/>
        <end position="248"/>
    </location>
</feature>
<evidence type="ECO:0000256" key="3">
    <source>
        <dbReference type="ARBA" id="ARBA00022448"/>
    </source>
</evidence>
<sequence length="311" mass="33648">MTRPGAQDRGVALLNALLLVAAISAVAAGLMLRAETSRTRVEHLQVSQQAALHLDAAEWLIDPVLRGDWERDQNLDHLLEGWSLAGFEADIDRAQMTGTITDLQGRYNINSLSDPSDINAVQSFDRLLASLGLPLTLGREIAGFIQARGPAQTAEYASRPLPILPAGAPLDRIEELRLVNGMTAEAYARLLPYVAALPPGGGLNVNTTSPEVLGAMLPGTNPAGIALLIAERGRVPFADREDFTTRAETLLHPRVITQSLAPDGGFVTASDWFEARFDVRLDGRIQSRILTVERSTLTGAVTLRHRRTVTQ</sequence>
<dbReference type="PANTHER" id="PTHR38831:SF1">
    <property type="entry name" value="TYPE II SECRETION SYSTEM PROTEIN K-RELATED"/>
    <property type="match status" value="1"/>
</dbReference>
<dbReference type="Pfam" id="PF21687">
    <property type="entry name" value="T2SSK_1st"/>
    <property type="match status" value="1"/>
</dbReference>
<evidence type="ECO:0000256" key="4">
    <source>
        <dbReference type="ARBA" id="ARBA00022475"/>
    </source>
</evidence>
<dbReference type="eggNOG" id="COG3156">
    <property type="taxonomic scope" value="Bacteria"/>
</dbReference>
<feature type="domain" description="T2SS protein K first SAM-like" evidence="13">
    <location>
        <begin position="105"/>
        <end position="198"/>
    </location>
</feature>
<dbReference type="HOGENOM" id="CLU_893954_0_0_5"/>
<dbReference type="SUPFAM" id="SSF54523">
    <property type="entry name" value="Pili subunits"/>
    <property type="match status" value="1"/>
</dbReference>
<comment type="similarity">
    <text evidence="2 10">Belongs to the GSP K family.</text>
</comment>
<dbReference type="Proteomes" id="UP000030021">
    <property type="component" value="Unassembled WGS sequence"/>
</dbReference>
<dbReference type="NCBIfam" id="NF037980">
    <property type="entry name" value="T2SS_GspK"/>
    <property type="match status" value="1"/>
</dbReference>
<dbReference type="InterPro" id="IPR045584">
    <property type="entry name" value="Pilin-like"/>
</dbReference>
<dbReference type="Gene3D" id="3.30.1300.30">
    <property type="entry name" value="GSPII I/J protein-like"/>
    <property type="match status" value="1"/>
</dbReference>
<evidence type="ECO:0000259" key="13">
    <source>
        <dbReference type="Pfam" id="PF21687"/>
    </source>
</evidence>
<dbReference type="PATRIC" id="fig|1288298.3.peg.3813"/>
<dbReference type="AlphaFoldDB" id="A0A0A0HEU6"/>
<name>A0A0A0HEU6_9RHOB</name>
<evidence type="ECO:0000259" key="12">
    <source>
        <dbReference type="Pfam" id="PF03934"/>
    </source>
</evidence>
<dbReference type="GO" id="GO:0009306">
    <property type="term" value="P:protein secretion"/>
    <property type="evidence" value="ECO:0007669"/>
    <property type="project" value="InterPro"/>
</dbReference>
<dbReference type="EMBL" id="AONH01000020">
    <property type="protein sequence ID" value="KGM86242.1"/>
    <property type="molecule type" value="Genomic_DNA"/>
</dbReference>
<keyword evidence="9 10" id="KW-0472">Membrane</keyword>
<dbReference type="PIRSF" id="PIRSF002786">
    <property type="entry name" value="XcpX"/>
    <property type="match status" value="1"/>
</dbReference>
<dbReference type="InterPro" id="IPR005628">
    <property type="entry name" value="GspK"/>
</dbReference>
<evidence type="ECO:0000256" key="5">
    <source>
        <dbReference type="ARBA" id="ARBA00022519"/>
    </source>
</evidence>
<keyword evidence="6 11" id="KW-0812">Transmembrane</keyword>
<evidence type="ECO:0000313" key="14">
    <source>
        <dbReference type="EMBL" id="KGM86242.1"/>
    </source>
</evidence>
<keyword evidence="7" id="KW-0653">Protein transport</keyword>
<evidence type="ECO:0000256" key="1">
    <source>
        <dbReference type="ARBA" id="ARBA00004533"/>
    </source>
</evidence>
<evidence type="ECO:0000256" key="11">
    <source>
        <dbReference type="SAM" id="Phobius"/>
    </source>
</evidence>
<gene>
    <name evidence="14" type="ORF">rosmuc_03805</name>
</gene>
<feature type="transmembrane region" description="Helical" evidence="11">
    <location>
        <begin position="12"/>
        <end position="32"/>
    </location>
</feature>
<dbReference type="SUPFAM" id="SSF158544">
    <property type="entry name" value="GspK insert domain-like"/>
    <property type="match status" value="1"/>
</dbReference>
<dbReference type="OrthoDB" id="7860673at2"/>
<evidence type="ECO:0000256" key="6">
    <source>
        <dbReference type="ARBA" id="ARBA00022692"/>
    </source>
</evidence>
<dbReference type="PANTHER" id="PTHR38831">
    <property type="entry name" value="TYPE II SECRETION SYSTEM PROTEIN K"/>
    <property type="match status" value="1"/>
</dbReference>
<proteinExistence type="inferred from homology"/>
<dbReference type="InterPro" id="IPR049179">
    <property type="entry name" value="T2SSK_SAM-like_2nd"/>
</dbReference>
<dbReference type="RefSeq" id="WP_037275194.1">
    <property type="nucleotide sequence ID" value="NZ_KN293984.1"/>
</dbReference>
<keyword evidence="4 10" id="KW-1003">Cell membrane</keyword>
<keyword evidence="8 11" id="KW-1133">Transmembrane helix</keyword>
<keyword evidence="5 10" id="KW-0997">Cell inner membrane</keyword>
<evidence type="ECO:0000313" key="15">
    <source>
        <dbReference type="Proteomes" id="UP000030021"/>
    </source>
</evidence>
<evidence type="ECO:0000256" key="2">
    <source>
        <dbReference type="ARBA" id="ARBA00007246"/>
    </source>
</evidence>
<evidence type="ECO:0000256" key="10">
    <source>
        <dbReference type="PIRNR" id="PIRNR002786"/>
    </source>
</evidence>
<evidence type="ECO:0000256" key="7">
    <source>
        <dbReference type="ARBA" id="ARBA00022927"/>
    </source>
</evidence>
<comment type="caution">
    <text evidence="14">The sequence shown here is derived from an EMBL/GenBank/DDBJ whole genome shotgun (WGS) entry which is preliminary data.</text>
</comment>
<comment type="subcellular location">
    <subcellularLocation>
        <location evidence="1 10">Cell inner membrane</location>
    </subcellularLocation>
</comment>
<dbReference type="GO" id="GO:0005886">
    <property type="term" value="C:plasma membrane"/>
    <property type="evidence" value="ECO:0007669"/>
    <property type="project" value="UniProtKB-SubCell"/>
</dbReference>
<keyword evidence="3 10" id="KW-0813">Transport</keyword>
<dbReference type="Gene3D" id="1.10.40.60">
    <property type="entry name" value="EpsJ-like"/>
    <property type="match status" value="2"/>
</dbReference>
<reference evidence="14 15" key="1">
    <citation type="submission" date="2013-01" db="EMBL/GenBank/DDBJ databases">
        <authorList>
            <person name="Fiebig A."/>
            <person name="Goeker M."/>
            <person name="Klenk H.-P.P."/>
        </authorList>
    </citation>
    <scope>NUCLEOTIDE SEQUENCE [LARGE SCALE GENOMIC DNA]</scope>
    <source>
        <strain evidence="14 15">DSM 17069</strain>
    </source>
</reference>
<organism evidence="14 15">
    <name type="scientific">Roseovarius mucosus DSM 17069</name>
    <dbReference type="NCBI Taxonomy" id="1288298"/>
    <lineage>
        <taxon>Bacteria</taxon>
        <taxon>Pseudomonadati</taxon>
        <taxon>Pseudomonadota</taxon>
        <taxon>Alphaproteobacteria</taxon>
        <taxon>Rhodobacterales</taxon>
        <taxon>Roseobacteraceae</taxon>
        <taxon>Roseovarius</taxon>
    </lineage>
</organism>
<protein>
    <recommendedName>
        <fullName evidence="10">Type II secretion system protein K</fullName>
    </recommendedName>
</protein>